<sequence length="156" mass="17951">MEILPLAYYENLKRFLRRRKYQRLNSTLSSSSSSPTHQLNKKKLKISRLGGCRINSTRRLWRIRRRTPKLHCKIVSTPIKYLAKFHDKYVDIMISVAKKVVNPNSIGGFLGGRRAAKARHFALVSSSEEVVDSRLVMEMYKKLAATRQSSSGDELL</sequence>
<name>A0ACC1B7I0_9ROSI</name>
<evidence type="ECO:0000313" key="1">
    <source>
        <dbReference type="EMBL" id="KAJ0094837.1"/>
    </source>
</evidence>
<dbReference type="EMBL" id="CM047902">
    <property type="protein sequence ID" value="KAJ0094837.1"/>
    <property type="molecule type" value="Genomic_DNA"/>
</dbReference>
<comment type="caution">
    <text evidence="1">The sequence shown here is derived from an EMBL/GenBank/DDBJ whole genome shotgun (WGS) entry which is preliminary data.</text>
</comment>
<accession>A0ACC1B7I0</accession>
<dbReference type="Proteomes" id="UP001164250">
    <property type="component" value="Chromosome 6"/>
</dbReference>
<proteinExistence type="predicted"/>
<protein>
    <submittedName>
        <fullName evidence="1">Uncharacterized protein</fullName>
    </submittedName>
</protein>
<organism evidence="1 2">
    <name type="scientific">Pistacia atlantica</name>
    <dbReference type="NCBI Taxonomy" id="434234"/>
    <lineage>
        <taxon>Eukaryota</taxon>
        <taxon>Viridiplantae</taxon>
        <taxon>Streptophyta</taxon>
        <taxon>Embryophyta</taxon>
        <taxon>Tracheophyta</taxon>
        <taxon>Spermatophyta</taxon>
        <taxon>Magnoliopsida</taxon>
        <taxon>eudicotyledons</taxon>
        <taxon>Gunneridae</taxon>
        <taxon>Pentapetalae</taxon>
        <taxon>rosids</taxon>
        <taxon>malvids</taxon>
        <taxon>Sapindales</taxon>
        <taxon>Anacardiaceae</taxon>
        <taxon>Pistacia</taxon>
    </lineage>
</organism>
<gene>
    <name evidence="1" type="ORF">Patl1_15085</name>
</gene>
<evidence type="ECO:0000313" key="2">
    <source>
        <dbReference type="Proteomes" id="UP001164250"/>
    </source>
</evidence>
<keyword evidence="2" id="KW-1185">Reference proteome</keyword>
<reference evidence="2" key="1">
    <citation type="journal article" date="2023" name="G3 (Bethesda)">
        <title>Genome assembly and association tests identify interacting loci associated with vigor, precocity, and sex in interspecific pistachio rootstocks.</title>
        <authorList>
            <person name="Palmer W."/>
            <person name="Jacygrad E."/>
            <person name="Sagayaradj S."/>
            <person name="Cavanaugh K."/>
            <person name="Han R."/>
            <person name="Bertier L."/>
            <person name="Beede B."/>
            <person name="Kafkas S."/>
            <person name="Golino D."/>
            <person name="Preece J."/>
            <person name="Michelmore R."/>
        </authorList>
    </citation>
    <scope>NUCLEOTIDE SEQUENCE [LARGE SCALE GENOMIC DNA]</scope>
</reference>